<proteinExistence type="predicted"/>
<dbReference type="Proteomes" id="UP000019251">
    <property type="component" value="Unassembled WGS sequence"/>
</dbReference>
<dbReference type="InterPro" id="IPR039420">
    <property type="entry name" value="WalR-like"/>
</dbReference>
<evidence type="ECO:0000313" key="9">
    <source>
        <dbReference type="Proteomes" id="UP000019251"/>
    </source>
</evidence>
<dbReference type="RefSeq" id="WP_036106956.1">
    <property type="nucleotide sequence ID" value="NZ_AODG01000013.1"/>
</dbReference>
<evidence type="ECO:0000256" key="2">
    <source>
        <dbReference type="ARBA" id="ARBA00023015"/>
    </source>
</evidence>
<dbReference type="PROSITE" id="PS50043">
    <property type="entry name" value="HTH_LUXR_2"/>
    <property type="match status" value="1"/>
</dbReference>
<keyword evidence="4" id="KW-0804">Transcription</keyword>
<dbReference type="InterPro" id="IPR001789">
    <property type="entry name" value="Sig_transdc_resp-reg_receiver"/>
</dbReference>
<evidence type="ECO:0000256" key="1">
    <source>
        <dbReference type="ARBA" id="ARBA00022553"/>
    </source>
</evidence>
<feature type="domain" description="Response regulatory" evidence="7">
    <location>
        <begin position="3"/>
        <end position="118"/>
    </location>
</feature>
<dbReference type="SUPFAM" id="SSF52172">
    <property type="entry name" value="CheY-like"/>
    <property type="match status" value="1"/>
</dbReference>
<evidence type="ECO:0000256" key="5">
    <source>
        <dbReference type="PROSITE-ProRule" id="PRU00169"/>
    </source>
</evidence>
<dbReference type="SUPFAM" id="SSF46894">
    <property type="entry name" value="C-terminal effector domain of the bipartite response regulators"/>
    <property type="match status" value="1"/>
</dbReference>
<dbReference type="Pfam" id="PF00196">
    <property type="entry name" value="GerE"/>
    <property type="match status" value="1"/>
</dbReference>
<dbReference type="PRINTS" id="PR00038">
    <property type="entry name" value="HTHLUXR"/>
</dbReference>
<dbReference type="PROSITE" id="PS00622">
    <property type="entry name" value="HTH_LUXR_1"/>
    <property type="match status" value="1"/>
</dbReference>
<dbReference type="SMART" id="SM00421">
    <property type="entry name" value="HTH_LUXR"/>
    <property type="match status" value="1"/>
</dbReference>
<evidence type="ECO:0000259" key="6">
    <source>
        <dbReference type="PROSITE" id="PS50043"/>
    </source>
</evidence>
<name>A0A829R3W7_LISGR</name>
<dbReference type="PANTHER" id="PTHR43214">
    <property type="entry name" value="TWO-COMPONENT RESPONSE REGULATOR"/>
    <property type="match status" value="1"/>
</dbReference>
<dbReference type="PANTHER" id="PTHR43214:SF40">
    <property type="entry name" value="TRANSCRIPTIONAL REGULATORY PROTEIN LNRK"/>
    <property type="match status" value="1"/>
</dbReference>
<dbReference type="InterPro" id="IPR058245">
    <property type="entry name" value="NreC/VraR/RcsB-like_REC"/>
</dbReference>
<keyword evidence="3" id="KW-0238">DNA-binding</keyword>
<sequence>MIKLLLADDNAFITGGLEIILDMEADIEVAATVANGQAAVDYCLEYDIDVALLDVRMPVMNGVEAAKRITAETETKVIILTTFDDDAYIIDAIRNGAEGYLLKNNDPKIIIAAVRGVVQNQNIMQAEIWEKVKIALSGNQTKAHMAKLPLTSREQDVIQAVASGLSNKEIAKKLFISEGTVANNISALLNKLGLEHRTQLAIFYLTGKAGGTE</sequence>
<feature type="domain" description="HTH luxR-type" evidence="6">
    <location>
        <begin position="143"/>
        <end position="208"/>
    </location>
</feature>
<keyword evidence="1 5" id="KW-0597">Phosphoprotein</keyword>
<keyword evidence="2" id="KW-0805">Transcription regulation</keyword>
<feature type="modified residue" description="4-aspartylphosphate" evidence="5">
    <location>
        <position position="54"/>
    </location>
</feature>
<dbReference type="GO" id="GO:0000160">
    <property type="term" value="P:phosphorelay signal transduction system"/>
    <property type="evidence" value="ECO:0007669"/>
    <property type="project" value="InterPro"/>
</dbReference>
<dbReference type="AlphaFoldDB" id="A0A829R3W7"/>
<organism evidence="8 9">
    <name type="scientific">Listeria grayi FSL F6-1183</name>
    <dbReference type="NCBI Taxonomy" id="1265827"/>
    <lineage>
        <taxon>Bacteria</taxon>
        <taxon>Bacillati</taxon>
        <taxon>Bacillota</taxon>
        <taxon>Bacilli</taxon>
        <taxon>Bacillales</taxon>
        <taxon>Listeriaceae</taxon>
        <taxon>Listeria</taxon>
    </lineage>
</organism>
<evidence type="ECO:0000259" key="7">
    <source>
        <dbReference type="PROSITE" id="PS50110"/>
    </source>
</evidence>
<dbReference type="PROSITE" id="PS50110">
    <property type="entry name" value="RESPONSE_REGULATORY"/>
    <property type="match status" value="1"/>
</dbReference>
<dbReference type="InterPro" id="IPR016032">
    <property type="entry name" value="Sig_transdc_resp-reg_C-effctor"/>
</dbReference>
<comment type="caution">
    <text evidence="8">The sequence shown here is derived from an EMBL/GenBank/DDBJ whole genome shotgun (WGS) entry which is preliminary data.</text>
</comment>
<dbReference type="GO" id="GO:0006355">
    <property type="term" value="P:regulation of DNA-templated transcription"/>
    <property type="evidence" value="ECO:0007669"/>
    <property type="project" value="InterPro"/>
</dbReference>
<dbReference type="InterPro" id="IPR000792">
    <property type="entry name" value="Tscrpt_reg_LuxR_C"/>
</dbReference>
<dbReference type="InterPro" id="IPR011006">
    <property type="entry name" value="CheY-like_superfamily"/>
</dbReference>
<dbReference type="SMART" id="SM00448">
    <property type="entry name" value="REC"/>
    <property type="match status" value="1"/>
</dbReference>
<dbReference type="Gene3D" id="3.40.50.2300">
    <property type="match status" value="1"/>
</dbReference>
<dbReference type="CDD" id="cd06170">
    <property type="entry name" value="LuxR_C_like"/>
    <property type="match status" value="1"/>
</dbReference>
<evidence type="ECO:0000256" key="4">
    <source>
        <dbReference type="ARBA" id="ARBA00023163"/>
    </source>
</evidence>
<accession>A0A829R3W7</accession>
<dbReference type="GO" id="GO:0003677">
    <property type="term" value="F:DNA binding"/>
    <property type="evidence" value="ECO:0007669"/>
    <property type="project" value="UniProtKB-KW"/>
</dbReference>
<dbReference type="CDD" id="cd17535">
    <property type="entry name" value="REC_NarL-like"/>
    <property type="match status" value="1"/>
</dbReference>
<evidence type="ECO:0000256" key="3">
    <source>
        <dbReference type="ARBA" id="ARBA00023125"/>
    </source>
</evidence>
<protein>
    <submittedName>
        <fullName evidence="8">Fructose response regulator</fullName>
    </submittedName>
</protein>
<gene>
    <name evidence="8" type="ORF">LMUR_11017</name>
</gene>
<dbReference type="EMBL" id="AODG01000013">
    <property type="protein sequence ID" value="EUJ27028.1"/>
    <property type="molecule type" value="Genomic_DNA"/>
</dbReference>
<reference evidence="8 9" key="1">
    <citation type="submission" date="2012-12" db="EMBL/GenBank/DDBJ databases">
        <title>Novel taxa of Listeriaceae from agricultural environments in the United States.</title>
        <authorList>
            <person name="den Bakker H.C."/>
            <person name="Allred A."/>
            <person name="Warchocki S."/>
            <person name="Wright E.M."/>
            <person name="Burrell A."/>
            <person name="Nightingale K.K."/>
            <person name="Kephart D."/>
            <person name="Wiedmann M."/>
        </authorList>
    </citation>
    <scope>NUCLEOTIDE SEQUENCE [LARGE SCALE GENOMIC DNA]</scope>
    <source>
        <strain evidence="8 9">FSL F6-1183</strain>
    </source>
</reference>
<evidence type="ECO:0000313" key="8">
    <source>
        <dbReference type="EMBL" id="EUJ27028.1"/>
    </source>
</evidence>
<dbReference type="Pfam" id="PF00072">
    <property type="entry name" value="Response_reg"/>
    <property type="match status" value="1"/>
</dbReference>